<keyword evidence="2" id="KW-1185">Reference proteome</keyword>
<sequence>MKNFLVVFTGSREATERSGWNALTEQEQQERTQAGMQAWYAWMQDHAERVVVPGGPVGVAKRISGAGIEDWHNNICGYLVVAAESQEAAAKLFQGHPHFAIFPGEAVELMECLPVPGA</sequence>
<evidence type="ECO:0000313" key="2">
    <source>
        <dbReference type="Proteomes" id="UP000613113"/>
    </source>
</evidence>
<dbReference type="Proteomes" id="UP000613113">
    <property type="component" value="Unassembled WGS sequence"/>
</dbReference>
<protein>
    <recommendedName>
        <fullName evidence="3">YCII-related domain-containing protein</fullName>
    </recommendedName>
</protein>
<evidence type="ECO:0000313" key="1">
    <source>
        <dbReference type="EMBL" id="MBC3883782.1"/>
    </source>
</evidence>
<accession>A0ABR6YIQ2</accession>
<proteinExistence type="predicted"/>
<gene>
    <name evidence="1" type="ORF">H8K27_01415</name>
</gene>
<reference evidence="1 2" key="1">
    <citation type="submission" date="2020-08" db="EMBL/GenBank/DDBJ databases">
        <title>Novel species isolated from subtropical streams in China.</title>
        <authorList>
            <person name="Lu H."/>
        </authorList>
    </citation>
    <scope>NUCLEOTIDE SEQUENCE [LARGE SCALE GENOMIC DNA]</scope>
    <source>
        <strain evidence="1 2">FT31W</strain>
    </source>
</reference>
<name>A0ABR6YIQ2_9BURK</name>
<dbReference type="EMBL" id="JACOGC010000001">
    <property type="protein sequence ID" value="MBC3883782.1"/>
    <property type="molecule type" value="Genomic_DNA"/>
</dbReference>
<dbReference type="RefSeq" id="WP_186861452.1">
    <property type="nucleotide sequence ID" value="NZ_JACOGC010000001.1"/>
</dbReference>
<comment type="caution">
    <text evidence="1">The sequence shown here is derived from an EMBL/GenBank/DDBJ whole genome shotgun (WGS) entry which is preliminary data.</text>
</comment>
<evidence type="ECO:0008006" key="3">
    <source>
        <dbReference type="Google" id="ProtNLM"/>
    </source>
</evidence>
<organism evidence="1 2">
    <name type="scientific">Undibacterium griseum</name>
    <dbReference type="NCBI Taxonomy" id="2762295"/>
    <lineage>
        <taxon>Bacteria</taxon>
        <taxon>Pseudomonadati</taxon>
        <taxon>Pseudomonadota</taxon>
        <taxon>Betaproteobacteria</taxon>
        <taxon>Burkholderiales</taxon>
        <taxon>Oxalobacteraceae</taxon>
        <taxon>Undibacterium</taxon>
    </lineage>
</organism>